<dbReference type="PANTHER" id="PTHR46018:SF7">
    <property type="entry name" value="RIBONUCLEASE Z"/>
    <property type="match status" value="1"/>
</dbReference>
<protein>
    <submittedName>
        <fullName evidence="2">MBL fold metallo-hydrolase</fullName>
    </submittedName>
</protein>
<keyword evidence="3" id="KW-1185">Reference proteome</keyword>
<evidence type="ECO:0000259" key="1">
    <source>
        <dbReference type="SMART" id="SM00849"/>
    </source>
</evidence>
<evidence type="ECO:0000313" key="3">
    <source>
        <dbReference type="Proteomes" id="UP001058461"/>
    </source>
</evidence>
<name>A0ABY5HHX6_9GAMM</name>
<dbReference type="Gene3D" id="3.60.15.10">
    <property type="entry name" value="Ribonuclease Z/Hydroxyacylglutathione hydrolase-like"/>
    <property type="match status" value="1"/>
</dbReference>
<accession>A0ABY5HHX6</accession>
<dbReference type="PANTHER" id="PTHR46018">
    <property type="entry name" value="ZINC PHOSPHODIESTERASE ELAC PROTEIN 1"/>
    <property type="match status" value="1"/>
</dbReference>
<proteinExistence type="predicted"/>
<dbReference type="RefSeq" id="WP_255854018.1">
    <property type="nucleotide sequence ID" value="NZ_CP073347.1"/>
</dbReference>
<dbReference type="Proteomes" id="UP001058461">
    <property type="component" value="Chromosome"/>
</dbReference>
<dbReference type="SUPFAM" id="SSF56281">
    <property type="entry name" value="Metallo-hydrolase/oxidoreductase"/>
    <property type="match status" value="1"/>
</dbReference>
<dbReference type="SMART" id="SM00849">
    <property type="entry name" value="Lactamase_B"/>
    <property type="match status" value="1"/>
</dbReference>
<dbReference type="CDD" id="cd07740">
    <property type="entry name" value="metallo-hydrolase-like_MBL-fold"/>
    <property type="match status" value="1"/>
</dbReference>
<gene>
    <name evidence="2" type="ORF">KDW95_22480</name>
</gene>
<reference evidence="2" key="1">
    <citation type="submission" date="2021-04" db="EMBL/GenBank/DDBJ databases">
        <title>Oceanospirillales bacteria with DddD are important DMSP degraders in coastal seawater.</title>
        <authorList>
            <person name="Liu J."/>
        </authorList>
    </citation>
    <scope>NUCLEOTIDE SEQUENCE</scope>
    <source>
        <strain evidence="2">D13-1</strain>
    </source>
</reference>
<evidence type="ECO:0000313" key="2">
    <source>
        <dbReference type="EMBL" id="UTW11967.1"/>
    </source>
</evidence>
<dbReference type="EMBL" id="CP073347">
    <property type="protein sequence ID" value="UTW11967.1"/>
    <property type="molecule type" value="Genomic_DNA"/>
</dbReference>
<dbReference type="InterPro" id="IPR036866">
    <property type="entry name" value="RibonucZ/Hydroxyglut_hydro"/>
</dbReference>
<feature type="domain" description="Metallo-beta-lactamase" evidence="1">
    <location>
        <begin position="24"/>
        <end position="226"/>
    </location>
</feature>
<sequence>MTETNTNTVTFAGSGDAFGSGGRFNSCFVVDVEGLRYAIEFGATSLVALKQAGIKHSSIDIVVFSHIHADHCSGIPSMLLDSMLAAKRTKPLIIAGPRDTEARIREMMESMLPGSDIMEPKFDLTFVEMDLNVPNKVGEKMVVTPYPAAHTPKTHPTSLRVEAGGKVVSYTGDTAWTKHIPKISNGADLFICECYFYEKPVRFHVNYPDIKEHWDEFNAKRIILTHMNEEMLAVANRVPEECAYDGLVVRI</sequence>
<organism evidence="2 3">
    <name type="scientific">Marinobacterium rhizophilum</name>
    <dbReference type="NCBI Taxonomy" id="420402"/>
    <lineage>
        <taxon>Bacteria</taxon>
        <taxon>Pseudomonadati</taxon>
        <taxon>Pseudomonadota</taxon>
        <taxon>Gammaproteobacteria</taxon>
        <taxon>Oceanospirillales</taxon>
        <taxon>Oceanospirillaceae</taxon>
        <taxon>Marinobacterium</taxon>
    </lineage>
</organism>
<dbReference type="InterPro" id="IPR001279">
    <property type="entry name" value="Metallo-B-lactamas"/>
</dbReference>
<dbReference type="Pfam" id="PF23023">
    <property type="entry name" value="Anti-Pycsar_Apyc1"/>
    <property type="match status" value="1"/>
</dbReference>